<organism evidence="2 3">
    <name type="scientific">Characodon lateralis</name>
    <dbReference type="NCBI Taxonomy" id="208331"/>
    <lineage>
        <taxon>Eukaryota</taxon>
        <taxon>Metazoa</taxon>
        <taxon>Chordata</taxon>
        <taxon>Craniata</taxon>
        <taxon>Vertebrata</taxon>
        <taxon>Euteleostomi</taxon>
        <taxon>Actinopterygii</taxon>
        <taxon>Neopterygii</taxon>
        <taxon>Teleostei</taxon>
        <taxon>Neoteleostei</taxon>
        <taxon>Acanthomorphata</taxon>
        <taxon>Ovalentaria</taxon>
        <taxon>Atherinomorphae</taxon>
        <taxon>Cyprinodontiformes</taxon>
        <taxon>Goodeidae</taxon>
        <taxon>Characodon</taxon>
    </lineage>
</organism>
<reference evidence="2 3" key="1">
    <citation type="submission" date="2021-06" db="EMBL/GenBank/DDBJ databases">
        <authorList>
            <person name="Palmer J.M."/>
        </authorList>
    </citation>
    <scope>NUCLEOTIDE SEQUENCE [LARGE SCALE GENOMIC DNA]</scope>
    <source>
        <strain evidence="2 3">CL_MEX2019</strain>
        <tissue evidence="2">Muscle</tissue>
    </source>
</reference>
<name>A0ABU7DC86_9TELE</name>
<evidence type="ECO:0000313" key="3">
    <source>
        <dbReference type="Proteomes" id="UP001352852"/>
    </source>
</evidence>
<proteinExistence type="predicted"/>
<comment type="caution">
    <text evidence="2">The sequence shown here is derived from an EMBL/GenBank/DDBJ whole genome shotgun (WGS) entry which is preliminary data.</text>
</comment>
<keyword evidence="3" id="KW-1185">Reference proteome</keyword>
<keyword evidence="1" id="KW-0175">Coiled coil</keyword>
<sequence length="185" mass="21186">MTKKGLRRKNPLPIKMSGVPKTVNLEDVKKQLKALKAKVEKADDNKARMLLEKLEEGEAKANAQQEMMAYVKKQELCQKEFSQKLDIVQDEIQRLSKHKQDIQDKLSRCKAELEAKTAETSKLTQKFKIYAQIPNTDVKFLTCIKEEKEEIDDSCQSIRGVFTISQRTAVLLQGGQALITFEEEK</sequence>
<evidence type="ECO:0000313" key="2">
    <source>
        <dbReference type="EMBL" id="MED6271814.1"/>
    </source>
</evidence>
<feature type="coiled-coil region" evidence="1">
    <location>
        <begin position="25"/>
        <end position="119"/>
    </location>
</feature>
<dbReference type="EMBL" id="JAHUTJ010019031">
    <property type="protein sequence ID" value="MED6271814.1"/>
    <property type="molecule type" value="Genomic_DNA"/>
</dbReference>
<accession>A0ABU7DC86</accession>
<dbReference type="Proteomes" id="UP001352852">
    <property type="component" value="Unassembled WGS sequence"/>
</dbReference>
<protein>
    <submittedName>
        <fullName evidence="2">Uncharacterized protein</fullName>
    </submittedName>
</protein>
<feature type="non-terminal residue" evidence="2">
    <location>
        <position position="185"/>
    </location>
</feature>
<gene>
    <name evidence="2" type="ORF">CHARACLAT_024182</name>
</gene>
<evidence type="ECO:0000256" key="1">
    <source>
        <dbReference type="SAM" id="Coils"/>
    </source>
</evidence>